<protein>
    <submittedName>
        <fullName evidence="1">Uncharacterized protein</fullName>
    </submittedName>
</protein>
<evidence type="ECO:0000313" key="1">
    <source>
        <dbReference type="EMBL" id="KAJ7711575.1"/>
    </source>
</evidence>
<dbReference type="AlphaFoldDB" id="A0AAD7MD22"/>
<organism evidence="1 2">
    <name type="scientific">Mycena metata</name>
    <dbReference type="NCBI Taxonomy" id="1033252"/>
    <lineage>
        <taxon>Eukaryota</taxon>
        <taxon>Fungi</taxon>
        <taxon>Dikarya</taxon>
        <taxon>Basidiomycota</taxon>
        <taxon>Agaricomycotina</taxon>
        <taxon>Agaricomycetes</taxon>
        <taxon>Agaricomycetidae</taxon>
        <taxon>Agaricales</taxon>
        <taxon>Marasmiineae</taxon>
        <taxon>Mycenaceae</taxon>
        <taxon>Mycena</taxon>
    </lineage>
</organism>
<dbReference type="Proteomes" id="UP001215598">
    <property type="component" value="Unassembled WGS sequence"/>
</dbReference>
<proteinExistence type="predicted"/>
<gene>
    <name evidence="1" type="ORF">B0H16DRAFT_1480236</name>
</gene>
<reference evidence="1" key="1">
    <citation type="submission" date="2023-03" db="EMBL/GenBank/DDBJ databases">
        <title>Massive genome expansion in bonnet fungi (Mycena s.s.) driven by repeated elements and novel gene families across ecological guilds.</title>
        <authorList>
            <consortium name="Lawrence Berkeley National Laboratory"/>
            <person name="Harder C.B."/>
            <person name="Miyauchi S."/>
            <person name="Viragh M."/>
            <person name="Kuo A."/>
            <person name="Thoen E."/>
            <person name="Andreopoulos B."/>
            <person name="Lu D."/>
            <person name="Skrede I."/>
            <person name="Drula E."/>
            <person name="Henrissat B."/>
            <person name="Morin E."/>
            <person name="Kohler A."/>
            <person name="Barry K."/>
            <person name="LaButti K."/>
            <person name="Morin E."/>
            <person name="Salamov A."/>
            <person name="Lipzen A."/>
            <person name="Mereny Z."/>
            <person name="Hegedus B."/>
            <person name="Baldrian P."/>
            <person name="Stursova M."/>
            <person name="Weitz H."/>
            <person name="Taylor A."/>
            <person name="Grigoriev I.V."/>
            <person name="Nagy L.G."/>
            <person name="Martin F."/>
            <person name="Kauserud H."/>
        </authorList>
    </citation>
    <scope>NUCLEOTIDE SEQUENCE</scope>
    <source>
        <strain evidence="1">CBHHK182m</strain>
    </source>
</reference>
<dbReference type="EMBL" id="JARKIB010000392">
    <property type="protein sequence ID" value="KAJ7711575.1"/>
    <property type="molecule type" value="Genomic_DNA"/>
</dbReference>
<evidence type="ECO:0000313" key="2">
    <source>
        <dbReference type="Proteomes" id="UP001215598"/>
    </source>
</evidence>
<sequence>MPESQVSNVKAYQIRNDLSDEFGPKEVPMWPEGHLRIFLQTFALGTAAKSYTTLSVDVGNYQDSQEPYLSDAISGYLALKKLEPETVHVAVRGKCLALCAGYHVLICHLGLEGNPAGNITSMTRSDCKILTAPWYCIPGVNEDEEKAEKMCSFLLADKFHELTARQLQKPTVNVLAAIITEERPFVVTDFNHLTRLHVVSSSRKFTSEDLLSCSLFVLLLARRGKSVFGKLSWGGPTGRLSERRLLRISTTGGKKKKCIIDVLLDAHGPGGGIGKHRASDFMFEVVLHPDTSAIDVCTHNVLYDQLRTRLPIFMARWTSPEFLKACGSRTNSLTLGTCCQLLGLEIDSLKKVRKFVIYSPFPQ</sequence>
<accession>A0AAD7MD22</accession>
<name>A0AAD7MD22_9AGAR</name>
<keyword evidence="2" id="KW-1185">Reference proteome</keyword>
<comment type="caution">
    <text evidence="1">The sequence shown here is derived from an EMBL/GenBank/DDBJ whole genome shotgun (WGS) entry which is preliminary data.</text>
</comment>